<dbReference type="AlphaFoldDB" id="A0A4P6Q9H1"/>
<gene>
    <name evidence="1" type="ORF">EKD16_22540</name>
</gene>
<dbReference type="EMBL" id="CP036455">
    <property type="protein sequence ID" value="QBI56261.1"/>
    <property type="molecule type" value="Genomic_DNA"/>
</dbReference>
<accession>A0A4P6Q9H1</accession>
<dbReference type="Proteomes" id="UP000292235">
    <property type="component" value="Chromosome"/>
</dbReference>
<evidence type="ECO:0000313" key="2">
    <source>
        <dbReference type="Proteomes" id="UP000292235"/>
    </source>
</evidence>
<organism evidence="1 2">
    <name type="scientific">Streptomonospora litoralis</name>
    <dbReference type="NCBI Taxonomy" id="2498135"/>
    <lineage>
        <taxon>Bacteria</taxon>
        <taxon>Bacillati</taxon>
        <taxon>Actinomycetota</taxon>
        <taxon>Actinomycetes</taxon>
        <taxon>Streptosporangiales</taxon>
        <taxon>Nocardiopsidaceae</taxon>
        <taxon>Streptomonospora</taxon>
    </lineage>
</organism>
<evidence type="ECO:0000313" key="1">
    <source>
        <dbReference type="EMBL" id="QBI56261.1"/>
    </source>
</evidence>
<keyword evidence="2" id="KW-1185">Reference proteome</keyword>
<protein>
    <submittedName>
        <fullName evidence="1">Uncharacterized protein</fullName>
    </submittedName>
</protein>
<name>A0A4P6Q9H1_9ACTN</name>
<proteinExistence type="predicted"/>
<sequence length="118" mass="12846">MSSITTIGTYAPTPGSRRRTLLTDLAAELHRIGAPALIAHSSTDHPVLYTVRDGRRVAVLAVEYGGTWWFIWGKENQVTADRPDLAARFLGGAKTAVTSLMDRRPRPRGSRAHLPAVA</sequence>
<dbReference type="KEGG" id="strr:EKD16_22540"/>
<reference evidence="1 2" key="1">
    <citation type="submission" date="2019-02" db="EMBL/GenBank/DDBJ databases">
        <authorList>
            <person name="Khodamoradi S."/>
            <person name="Hahnke R.L."/>
            <person name="Kaempfer P."/>
            <person name="Schumann P."/>
            <person name="Rohde M."/>
            <person name="Steinert M."/>
            <person name="Luzhetskyy A."/>
            <person name="Wink J."/>
            <person name="Ruckert C."/>
        </authorList>
    </citation>
    <scope>NUCLEOTIDE SEQUENCE [LARGE SCALE GENOMIC DNA]</scope>
    <source>
        <strain evidence="1 2">M2</strain>
    </source>
</reference>